<gene>
    <name evidence="2" type="ORF">LEL_10746</name>
</gene>
<dbReference type="Proteomes" id="UP000076881">
    <property type="component" value="Unassembled WGS sequence"/>
</dbReference>
<evidence type="ECO:0000313" key="2">
    <source>
        <dbReference type="EMBL" id="OAA62082.1"/>
    </source>
</evidence>
<name>A0A167V042_CORDF</name>
<evidence type="ECO:0000256" key="1">
    <source>
        <dbReference type="SAM" id="MobiDB-lite"/>
    </source>
</evidence>
<protein>
    <submittedName>
        <fullName evidence="2">Uncharacterized protein</fullName>
    </submittedName>
</protein>
<reference evidence="2 3" key="1">
    <citation type="journal article" date="2016" name="Genome Biol. Evol.">
        <title>Divergent and convergent evolution of fungal pathogenicity.</title>
        <authorList>
            <person name="Shang Y."/>
            <person name="Xiao G."/>
            <person name="Zheng P."/>
            <person name="Cen K."/>
            <person name="Zhan S."/>
            <person name="Wang C."/>
        </authorList>
    </citation>
    <scope>NUCLEOTIDE SEQUENCE [LARGE SCALE GENOMIC DNA]</scope>
    <source>
        <strain evidence="2 3">RCEF 1005</strain>
    </source>
</reference>
<sequence>MSEGRESPDPESQSGAQMHDLIGSGGNSKHKTSKQDKEVSKSQTENLSSNPRGPMEDAVEKKFSRGPGNKTS</sequence>
<evidence type="ECO:0000313" key="3">
    <source>
        <dbReference type="Proteomes" id="UP000076881"/>
    </source>
</evidence>
<proteinExistence type="predicted"/>
<dbReference type="EMBL" id="AZHF01000018">
    <property type="protein sequence ID" value="OAA62082.1"/>
    <property type="molecule type" value="Genomic_DNA"/>
</dbReference>
<comment type="caution">
    <text evidence="2">The sequence shown here is derived from an EMBL/GenBank/DDBJ whole genome shotgun (WGS) entry which is preliminary data.</text>
</comment>
<dbReference type="OrthoDB" id="5375886at2759"/>
<dbReference type="AlphaFoldDB" id="A0A167V042"/>
<accession>A0A167V042</accession>
<feature type="region of interest" description="Disordered" evidence="1">
    <location>
        <begin position="1"/>
        <end position="72"/>
    </location>
</feature>
<keyword evidence="3" id="KW-1185">Reference proteome</keyword>
<organism evidence="2 3">
    <name type="scientific">Akanthomyces lecanii RCEF 1005</name>
    <dbReference type="NCBI Taxonomy" id="1081108"/>
    <lineage>
        <taxon>Eukaryota</taxon>
        <taxon>Fungi</taxon>
        <taxon>Dikarya</taxon>
        <taxon>Ascomycota</taxon>
        <taxon>Pezizomycotina</taxon>
        <taxon>Sordariomycetes</taxon>
        <taxon>Hypocreomycetidae</taxon>
        <taxon>Hypocreales</taxon>
        <taxon>Cordycipitaceae</taxon>
        <taxon>Akanthomyces</taxon>
        <taxon>Cordyceps confragosa</taxon>
    </lineage>
</organism>
<feature type="compositionally biased region" description="Polar residues" evidence="1">
    <location>
        <begin position="41"/>
        <end position="51"/>
    </location>
</feature>
<feature type="compositionally biased region" description="Basic and acidic residues" evidence="1">
    <location>
        <begin position="54"/>
        <end position="63"/>
    </location>
</feature>